<dbReference type="AlphaFoldDB" id="A0A2G2ZAS0"/>
<dbReference type="GO" id="GO:0008234">
    <property type="term" value="F:cysteine-type peptidase activity"/>
    <property type="evidence" value="ECO:0007669"/>
    <property type="project" value="InterPro"/>
</dbReference>
<sequence length="194" mass="23001">MPYDLPWHQVDEVYVPINCNENFHWVLAVIVLKDRRIRVYDLLSRRRNTKSITEIQKLSKMLPTYLSDNKFYDETSRTNWPNLETYRDKITQTTQILNEHPFDVEYVQHIMQQECDSVDCGVFVAGYAEYLNEKINLPSDGFEAEYHRMRYATLLRKYGIQKAKKGYVSENDDPPRPKSRIIQISDDNAIICIE</sequence>
<keyword evidence="3" id="KW-0378">Hydrolase</keyword>
<evidence type="ECO:0000256" key="2">
    <source>
        <dbReference type="ARBA" id="ARBA00022670"/>
    </source>
</evidence>
<dbReference type="Gramene" id="PHT79106">
    <property type="protein sequence ID" value="PHT79106"/>
    <property type="gene ID" value="T459_17158"/>
</dbReference>
<comment type="caution">
    <text evidence="5">The sequence shown here is derived from an EMBL/GenBank/DDBJ whole genome shotgun (WGS) entry which is preliminary data.</text>
</comment>
<reference evidence="5 6" key="2">
    <citation type="journal article" date="2017" name="Genome Biol.">
        <title>New reference genome sequences of hot pepper reveal the massive evolution of plant disease-resistance genes by retroduplication.</title>
        <authorList>
            <person name="Kim S."/>
            <person name="Park J."/>
            <person name="Yeom S.I."/>
            <person name="Kim Y.M."/>
            <person name="Seo E."/>
            <person name="Kim K.T."/>
            <person name="Kim M.S."/>
            <person name="Lee J.M."/>
            <person name="Cheong K."/>
            <person name="Shin H.S."/>
            <person name="Kim S.B."/>
            <person name="Han K."/>
            <person name="Lee J."/>
            <person name="Park M."/>
            <person name="Lee H.A."/>
            <person name="Lee H.Y."/>
            <person name="Lee Y."/>
            <person name="Oh S."/>
            <person name="Lee J.H."/>
            <person name="Choi E."/>
            <person name="Choi E."/>
            <person name="Lee S.E."/>
            <person name="Jeon J."/>
            <person name="Kim H."/>
            <person name="Choi G."/>
            <person name="Song H."/>
            <person name="Lee J."/>
            <person name="Lee S.C."/>
            <person name="Kwon J.K."/>
            <person name="Lee H.Y."/>
            <person name="Koo N."/>
            <person name="Hong Y."/>
            <person name="Kim R.W."/>
            <person name="Kang W.H."/>
            <person name="Huh J.H."/>
            <person name="Kang B.C."/>
            <person name="Yang T.J."/>
            <person name="Lee Y.H."/>
            <person name="Bennetzen J.L."/>
            <person name="Choi D."/>
        </authorList>
    </citation>
    <scope>NUCLEOTIDE SEQUENCE [LARGE SCALE GENOMIC DNA]</scope>
    <source>
        <strain evidence="6">cv. CM334</strain>
    </source>
</reference>
<dbReference type="PANTHER" id="PTHR31470">
    <property type="entry name" value="CYSTEINE PROTEINASES SUPERFAMILY PROTEIN-RELATED-RELATED"/>
    <property type="match status" value="1"/>
</dbReference>
<reference evidence="5 6" key="1">
    <citation type="journal article" date="2014" name="Nat. Genet.">
        <title>Genome sequence of the hot pepper provides insights into the evolution of pungency in Capsicum species.</title>
        <authorList>
            <person name="Kim S."/>
            <person name="Park M."/>
            <person name="Yeom S.I."/>
            <person name="Kim Y.M."/>
            <person name="Lee J.M."/>
            <person name="Lee H.A."/>
            <person name="Seo E."/>
            <person name="Choi J."/>
            <person name="Cheong K."/>
            <person name="Kim K.T."/>
            <person name="Jung K."/>
            <person name="Lee G.W."/>
            <person name="Oh S.K."/>
            <person name="Bae C."/>
            <person name="Kim S.B."/>
            <person name="Lee H.Y."/>
            <person name="Kim S.Y."/>
            <person name="Kim M.S."/>
            <person name="Kang B.C."/>
            <person name="Jo Y.D."/>
            <person name="Yang H.B."/>
            <person name="Jeong H.J."/>
            <person name="Kang W.H."/>
            <person name="Kwon J.K."/>
            <person name="Shin C."/>
            <person name="Lim J.Y."/>
            <person name="Park J.H."/>
            <person name="Huh J.H."/>
            <person name="Kim J.S."/>
            <person name="Kim B.D."/>
            <person name="Cohen O."/>
            <person name="Paran I."/>
            <person name="Suh M.C."/>
            <person name="Lee S.B."/>
            <person name="Kim Y.K."/>
            <person name="Shin Y."/>
            <person name="Noh S.J."/>
            <person name="Park J."/>
            <person name="Seo Y.S."/>
            <person name="Kwon S.Y."/>
            <person name="Kim H.A."/>
            <person name="Park J.M."/>
            <person name="Kim H.J."/>
            <person name="Choi S.B."/>
            <person name="Bosland P.W."/>
            <person name="Reeves G."/>
            <person name="Jo S.H."/>
            <person name="Lee B.W."/>
            <person name="Cho H.T."/>
            <person name="Choi H.S."/>
            <person name="Lee M.S."/>
            <person name="Yu Y."/>
            <person name="Do Choi Y."/>
            <person name="Park B.S."/>
            <person name="van Deynze A."/>
            <person name="Ashrafi H."/>
            <person name="Hill T."/>
            <person name="Kim W.T."/>
            <person name="Pai H.S."/>
            <person name="Ahn H.K."/>
            <person name="Yeam I."/>
            <person name="Giovannoni J.J."/>
            <person name="Rose J.K."/>
            <person name="Sorensen I."/>
            <person name="Lee S.J."/>
            <person name="Kim R.W."/>
            <person name="Choi I.Y."/>
            <person name="Choi B.S."/>
            <person name="Lim J.S."/>
            <person name="Lee Y.H."/>
            <person name="Choi D."/>
        </authorList>
    </citation>
    <scope>NUCLEOTIDE SEQUENCE [LARGE SCALE GENOMIC DNA]</scope>
    <source>
        <strain evidence="6">cv. CM334</strain>
    </source>
</reference>
<dbReference type="EMBL" id="AYRZ02000006">
    <property type="protein sequence ID" value="PHT79106.1"/>
    <property type="molecule type" value="Genomic_DNA"/>
</dbReference>
<evidence type="ECO:0000259" key="4">
    <source>
        <dbReference type="PROSITE" id="PS50600"/>
    </source>
</evidence>
<keyword evidence="2" id="KW-0645">Protease</keyword>
<accession>A0A2G2ZAS0</accession>
<dbReference type="InterPro" id="IPR038765">
    <property type="entry name" value="Papain-like_cys_pep_sf"/>
</dbReference>
<dbReference type="PROSITE" id="PS50600">
    <property type="entry name" value="ULP_PROTEASE"/>
    <property type="match status" value="1"/>
</dbReference>
<dbReference type="Gene3D" id="3.40.395.10">
    <property type="entry name" value="Adenoviral Proteinase, Chain A"/>
    <property type="match status" value="1"/>
</dbReference>
<feature type="domain" description="Ubiquitin-like protease family profile" evidence="4">
    <location>
        <begin position="1"/>
        <end position="131"/>
    </location>
</feature>
<dbReference type="InterPro" id="IPR003653">
    <property type="entry name" value="Peptidase_C48_C"/>
</dbReference>
<dbReference type="GO" id="GO:0006508">
    <property type="term" value="P:proteolysis"/>
    <property type="evidence" value="ECO:0007669"/>
    <property type="project" value="UniProtKB-KW"/>
</dbReference>
<evidence type="ECO:0000256" key="3">
    <source>
        <dbReference type="ARBA" id="ARBA00022801"/>
    </source>
</evidence>
<evidence type="ECO:0000313" key="6">
    <source>
        <dbReference type="Proteomes" id="UP000222542"/>
    </source>
</evidence>
<protein>
    <recommendedName>
        <fullName evidence="4">Ubiquitin-like protease family profile domain-containing protein</fullName>
    </recommendedName>
</protein>
<organism evidence="5 6">
    <name type="scientific">Capsicum annuum</name>
    <name type="common">Capsicum pepper</name>
    <dbReference type="NCBI Taxonomy" id="4072"/>
    <lineage>
        <taxon>Eukaryota</taxon>
        <taxon>Viridiplantae</taxon>
        <taxon>Streptophyta</taxon>
        <taxon>Embryophyta</taxon>
        <taxon>Tracheophyta</taxon>
        <taxon>Spermatophyta</taxon>
        <taxon>Magnoliopsida</taxon>
        <taxon>eudicotyledons</taxon>
        <taxon>Gunneridae</taxon>
        <taxon>Pentapetalae</taxon>
        <taxon>asterids</taxon>
        <taxon>lamiids</taxon>
        <taxon>Solanales</taxon>
        <taxon>Solanaceae</taxon>
        <taxon>Solanoideae</taxon>
        <taxon>Capsiceae</taxon>
        <taxon>Capsicum</taxon>
    </lineage>
</organism>
<keyword evidence="6" id="KW-1185">Reference proteome</keyword>
<dbReference type="Pfam" id="PF02902">
    <property type="entry name" value="Peptidase_C48"/>
    <property type="match status" value="1"/>
</dbReference>
<dbReference type="PANTHER" id="PTHR31470:SF46">
    <property type="entry name" value="ULP1 PROTEASE FAMILY, C-TERMINAL CATALYTIC DOMAIN CONTAINING PROTEIN"/>
    <property type="match status" value="1"/>
</dbReference>
<dbReference type="SUPFAM" id="SSF54001">
    <property type="entry name" value="Cysteine proteinases"/>
    <property type="match status" value="1"/>
</dbReference>
<gene>
    <name evidence="5" type="ORF">T459_17158</name>
</gene>
<name>A0A2G2ZAS0_CAPAN</name>
<comment type="similarity">
    <text evidence="1">Belongs to the peptidase C48 family.</text>
</comment>
<proteinExistence type="inferred from homology"/>
<dbReference type="Proteomes" id="UP000222542">
    <property type="component" value="Unassembled WGS sequence"/>
</dbReference>
<evidence type="ECO:0000313" key="5">
    <source>
        <dbReference type="EMBL" id="PHT79106.1"/>
    </source>
</evidence>
<evidence type="ECO:0000256" key="1">
    <source>
        <dbReference type="ARBA" id="ARBA00005234"/>
    </source>
</evidence>